<dbReference type="SUPFAM" id="SSF51556">
    <property type="entry name" value="Metallo-dependent hydrolases"/>
    <property type="match status" value="1"/>
</dbReference>
<dbReference type="Proteomes" id="UP001208570">
    <property type="component" value="Unassembled WGS sequence"/>
</dbReference>
<proteinExistence type="inferred from homology"/>
<evidence type="ECO:0000256" key="10">
    <source>
        <dbReference type="ARBA" id="ARBA00022801"/>
    </source>
</evidence>
<dbReference type="GO" id="GO:0004725">
    <property type="term" value="F:protein tyrosine phosphatase activity"/>
    <property type="evidence" value="ECO:0007669"/>
    <property type="project" value="InterPro"/>
</dbReference>
<evidence type="ECO:0000256" key="5">
    <source>
        <dbReference type="ARBA" id="ARBA00012784"/>
    </source>
</evidence>
<comment type="similarity">
    <text evidence="3">Belongs to the metallo-dependent hydrolases superfamily. Adenosine and AMP deaminases family. ADGF subfamily.</text>
</comment>
<feature type="signal peptide" evidence="14">
    <location>
        <begin position="1"/>
        <end position="20"/>
    </location>
</feature>
<keyword evidence="9 14" id="KW-0732">Signal</keyword>
<dbReference type="NCBIfam" id="TIGR01431">
    <property type="entry name" value="adm_rel"/>
    <property type="match status" value="1"/>
</dbReference>
<comment type="similarity">
    <text evidence="4">Belongs to the MPI phosphatase family.</text>
</comment>
<dbReference type="EC" id="3.5.4.4" evidence="5"/>
<organism evidence="16 17">
    <name type="scientific">Paralvinella palmiformis</name>
    <dbReference type="NCBI Taxonomy" id="53620"/>
    <lineage>
        <taxon>Eukaryota</taxon>
        <taxon>Metazoa</taxon>
        <taxon>Spiralia</taxon>
        <taxon>Lophotrochozoa</taxon>
        <taxon>Annelida</taxon>
        <taxon>Polychaeta</taxon>
        <taxon>Sedentaria</taxon>
        <taxon>Canalipalpata</taxon>
        <taxon>Terebellida</taxon>
        <taxon>Terebelliformia</taxon>
        <taxon>Alvinellidae</taxon>
        <taxon>Paralvinella</taxon>
    </lineage>
</organism>
<evidence type="ECO:0000256" key="6">
    <source>
        <dbReference type="ARBA" id="ARBA00022525"/>
    </source>
</evidence>
<dbReference type="InterPro" id="IPR032466">
    <property type="entry name" value="Metal_Hydrolase"/>
</dbReference>
<dbReference type="Pfam" id="PF00581">
    <property type="entry name" value="Rhodanese"/>
    <property type="match status" value="1"/>
</dbReference>
<evidence type="ECO:0000256" key="11">
    <source>
        <dbReference type="ARBA" id="ARBA00022912"/>
    </source>
</evidence>
<dbReference type="AlphaFoldDB" id="A0AAD9IYY0"/>
<evidence type="ECO:0000256" key="7">
    <source>
        <dbReference type="ARBA" id="ARBA00022618"/>
    </source>
</evidence>
<evidence type="ECO:0000256" key="8">
    <source>
        <dbReference type="ARBA" id="ARBA00022723"/>
    </source>
</evidence>
<dbReference type="FunFam" id="3.20.20.140:FF:000017">
    <property type="entry name" value="Adenosine deaminase 2"/>
    <property type="match status" value="1"/>
</dbReference>
<dbReference type="GO" id="GO:0046103">
    <property type="term" value="P:inosine biosynthetic process"/>
    <property type="evidence" value="ECO:0007669"/>
    <property type="project" value="TreeGrafter"/>
</dbReference>
<dbReference type="PRINTS" id="PR00716">
    <property type="entry name" value="MPIPHPHTASE"/>
</dbReference>
<reference evidence="16" key="1">
    <citation type="journal article" date="2023" name="Mol. Biol. Evol.">
        <title>Third-Generation Sequencing Reveals the Adaptive Role of the Epigenome in Three Deep-Sea Polychaetes.</title>
        <authorList>
            <person name="Perez M."/>
            <person name="Aroh O."/>
            <person name="Sun Y."/>
            <person name="Lan Y."/>
            <person name="Juniper S.K."/>
            <person name="Young C.R."/>
            <person name="Angers B."/>
            <person name="Qian P.Y."/>
        </authorList>
    </citation>
    <scope>NUCLEOTIDE SEQUENCE</scope>
    <source>
        <strain evidence="16">P08H-3</strain>
    </source>
</reference>
<sequence>MERRLLFMIVIFILYHSSLCLNETRDRYIKDRNKFIVEEKQSMVGADLMLNENETKVNEYLVKLKSSEIRNAKDNGSIFPPAIHFFYARSAIERSPVFKIISDMPKELSSSTEDQDFSVLNTSFIKRNDKEHQIEQPRKRRLLVRCMDKMERLEFVYTNTINIISILEGDVDDLIGDLSNTYCLPTIVSHHHDLKCISAQTLSHLIVGEYLSEVDDYQVIDCRYPFEYNRGHIYGATSVWNCDMLHEKFLYSLRCHMSKRPLSCHIIIFHCGALHLHDCSSADVHWLIKRATYDPNCYMYVDEKDQLQFHFFPKDPASKWQQVVNARKKFGNATMFDERLYRAMTMIVDHPELAYRDQNMAWKHFLGVTRTIFSLIVYAPIFRDYCRKMLMELYEDNVQYAEIRAVMPQVYELDGTLHDADWCLGTYKTCVDEFRKSHPDFIGAKFIFTSIRTNNRSVISADIKTALRLQKKYPSLFAGYDLASQEDKGHSLFYFLDELLPVSHGSEPLKYLFHAGETDWQGTSVDENLIDAILLNVTRIGHGYAITKHPGVMAVALKKGIALEVNPISNQILMLLSDLRNHPMTSLLMKGYPIVISSDDPSVWGIKGISYDFYEAFMGLGGAWSDLKMLKGLIMNSLRYSTMSPNEKHVAFSIWHKKWLEFIEKTVTIYNL</sequence>
<keyword evidence="11" id="KW-0904">Protein phosphatase</keyword>
<evidence type="ECO:0000256" key="13">
    <source>
        <dbReference type="ARBA" id="ARBA00047764"/>
    </source>
</evidence>
<dbReference type="GO" id="GO:0006154">
    <property type="term" value="P:adenosine catabolic process"/>
    <property type="evidence" value="ECO:0007669"/>
    <property type="project" value="InterPro"/>
</dbReference>
<evidence type="ECO:0000256" key="3">
    <source>
        <dbReference type="ARBA" id="ARBA00006083"/>
    </source>
</evidence>
<dbReference type="PROSITE" id="PS50206">
    <property type="entry name" value="RHODANESE_3"/>
    <property type="match status" value="1"/>
</dbReference>
<evidence type="ECO:0000256" key="9">
    <source>
        <dbReference type="ARBA" id="ARBA00022729"/>
    </source>
</evidence>
<evidence type="ECO:0000256" key="12">
    <source>
        <dbReference type="ARBA" id="ARBA00023306"/>
    </source>
</evidence>
<dbReference type="InterPro" id="IPR013659">
    <property type="entry name" value="A_deaminase_N"/>
</dbReference>
<feature type="domain" description="Rhodanese" evidence="15">
    <location>
        <begin position="213"/>
        <end position="233"/>
    </location>
</feature>
<dbReference type="InterPro" id="IPR006330">
    <property type="entry name" value="Ado/ade_deaminase"/>
</dbReference>
<dbReference type="GO" id="GO:0046872">
    <property type="term" value="F:metal ion binding"/>
    <property type="evidence" value="ECO:0007669"/>
    <property type="project" value="UniProtKB-KW"/>
</dbReference>
<keyword evidence="8" id="KW-0479">Metal-binding</keyword>
<comment type="catalytic activity">
    <reaction evidence="13">
        <text>adenosine + H2O + H(+) = inosine + NH4(+)</text>
        <dbReference type="Rhea" id="RHEA:24408"/>
        <dbReference type="ChEBI" id="CHEBI:15377"/>
        <dbReference type="ChEBI" id="CHEBI:15378"/>
        <dbReference type="ChEBI" id="CHEBI:16335"/>
        <dbReference type="ChEBI" id="CHEBI:17596"/>
        <dbReference type="ChEBI" id="CHEBI:28938"/>
        <dbReference type="EC" id="3.5.4.4"/>
    </reaction>
</comment>
<dbReference type="InterPro" id="IPR006331">
    <property type="entry name" value="ADGF"/>
</dbReference>
<dbReference type="InterPro" id="IPR000751">
    <property type="entry name" value="MPI_Phosphatase"/>
</dbReference>
<comment type="caution">
    <text evidence="16">The sequence shown here is derived from an EMBL/GenBank/DDBJ whole genome shotgun (WGS) entry which is preliminary data.</text>
</comment>
<evidence type="ECO:0000313" key="16">
    <source>
        <dbReference type="EMBL" id="KAK2142918.1"/>
    </source>
</evidence>
<dbReference type="Pfam" id="PF08451">
    <property type="entry name" value="A_deaminase_N"/>
    <property type="match status" value="1"/>
</dbReference>
<accession>A0AAD9IYY0</accession>
<dbReference type="InterPro" id="IPR036873">
    <property type="entry name" value="Rhodanese-like_dom_sf"/>
</dbReference>
<comment type="subcellular location">
    <subcellularLocation>
        <location evidence="2">Secreted</location>
    </subcellularLocation>
</comment>
<evidence type="ECO:0000256" key="2">
    <source>
        <dbReference type="ARBA" id="ARBA00004613"/>
    </source>
</evidence>
<dbReference type="PANTHER" id="PTHR11409">
    <property type="entry name" value="ADENOSINE DEAMINASE"/>
    <property type="match status" value="1"/>
</dbReference>
<dbReference type="GO" id="GO:0005615">
    <property type="term" value="C:extracellular space"/>
    <property type="evidence" value="ECO:0007669"/>
    <property type="project" value="InterPro"/>
</dbReference>
<name>A0AAD9IYY0_9ANNE</name>
<evidence type="ECO:0000256" key="14">
    <source>
        <dbReference type="SAM" id="SignalP"/>
    </source>
</evidence>
<evidence type="ECO:0000259" key="15">
    <source>
        <dbReference type="PROSITE" id="PS50206"/>
    </source>
</evidence>
<dbReference type="SUPFAM" id="SSF52821">
    <property type="entry name" value="Rhodanese/Cell cycle control phosphatase"/>
    <property type="match status" value="1"/>
</dbReference>
<comment type="cofactor">
    <cofactor evidence="1">
        <name>Zn(2+)</name>
        <dbReference type="ChEBI" id="CHEBI:29105"/>
    </cofactor>
</comment>
<dbReference type="GO" id="GO:1902751">
    <property type="term" value="P:positive regulation of cell cycle G2/M phase transition"/>
    <property type="evidence" value="ECO:0007669"/>
    <property type="project" value="InterPro"/>
</dbReference>
<evidence type="ECO:0000256" key="1">
    <source>
        <dbReference type="ARBA" id="ARBA00001947"/>
    </source>
</evidence>
<dbReference type="GO" id="GO:0051301">
    <property type="term" value="P:cell division"/>
    <property type="evidence" value="ECO:0007669"/>
    <property type="project" value="UniProtKB-KW"/>
</dbReference>
<keyword evidence="6" id="KW-0964">Secreted</keyword>
<keyword evidence="12" id="KW-0131">Cell cycle</keyword>
<dbReference type="InterPro" id="IPR001763">
    <property type="entry name" value="Rhodanese-like_dom"/>
</dbReference>
<dbReference type="EMBL" id="JAODUP010000897">
    <property type="protein sequence ID" value="KAK2142918.1"/>
    <property type="molecule type" value="Genomic_DNA"/>
</dbReference>
<feature type="chain" id="PRO_5042173505" description="adenosine deaminase" evidence="14">
    <location>
        <begin position="21"/>
        <end position="672"/>
    </location>
</feature>
<dbReference type="Gene3D" id="3.20.20.140">
    <property type="entry name" value="Metal-dependent hydrolases"/>
    <property type="match status" value="2"/>
</dbReference>
<protein>
    <recommendedName>
        <fullName evidence="5">adenosine deaminase</fullName>
        <ecNumber evidence="5">3.5.4.4</ecNumber>
    </recommendedName>
</protein>
<dbReference type="Pfam" id="PF00962">
    <property type="entry name" value="A_deaminase"/>
    <property type="match status" value="1"/>
</dbReference>
<dbReference type="PANTHER" id="PTHR11409:SF39">
    <property type="entry name" value="ADENOSINE DEAMINASE 2"/>
    <property type="match status" value="1"/>
</dbReference>
<keyword evidence="10" id="KW-0378">Hydrolase</keyword>
<evidence type="ECO:0000313" key="17">
    <source>
        <dbReference type="Proteomes" id="UP001208570"/>
    </source>
</evidence>
<dbReference type="GO" id="GO:0004000">
    <property type="term" value="F:adenosine deaminase activity"/>
    <property type="evidence" value="ECO:0007669"/>
    <property type="project" value="InterPro"/>
</dbReference>
<evidence type="ECO:0000256" key="4">
    <source>
        <dbReference type="ARBA" id="ARBA00011065"/>
    </source>
</evidence>
<keyword evidence="7" id="KW-0132">Cell division</keyword>
<gene>
    <name evidence="16" type="ORF">LSH36_897g00037</name>
</gene>
<keyword evidence="17" id="KW-1185">Reference proteome</keyword>
<dbReference type="InterPro" id="IPR001365">
    <property type="entry name" value="A_deaminase_dom"/>
</dbReference>